<proteinExistence type="predicted"/>
<dbReference type="Proteomes" id="UP001362999">
    <property type="component" value="Unassembled WGS sequence"/>
</dbReference>
<sequence>MVNASRHKAKAANDDKENLALRGEAAASSSGSKKKAAYPTVNFIDFQERPALQSVIIKAPPVDSLPYNYCQYFKTAVSAICGAVAIYYRRSLLSRVSASHSFVLVPPQPYLAVGLDPHRRRCVCTSSMRLGLPLRCHVAEALTSQRSTVSCPQPSLRSATRPSFPHFGSILLLFQRSLSHMGSILLVLYFKFIEIKSNRTSLQPPWLSRSLRSMTLLCIRRCSPNAVLHPSNSLTRLPSPTFCLCYCAYLSSFRCRFALLSCFTVPVVVVFVSPSLAGMFQSSDDLTAALCDGSHIRNGFSLLMLVHLPLGRHSRCFDMAPSNLFGQKENAKNR</sequence>
<protein>
    <submittedName>
        <fullName evidence="2">Uncharacterized protein</fullName>
    </submittedName>
</protein>
<evidence type="ECO:0000256" key="1">
    <source>
        <dbReference type="SAM" id="Phobius"/>
    </source>
</evidence>
<keyword evidence="1" id="KW-0472">Membrane</keyword>
<reference evidence="2 3" key="1">
    <citation type="journal article" date="2024" name="J Genomics">
        <title>Draft genome sequencing and assembly of Favolaschia claudopus CIRM-BRFM 2984 isolated from oak limbs.</title>
        <authorList>
            <person name="Navarro D."/>
            <person name="Drula E."/>
            <person name="Chaduli D."/>
            <person name="Cazenave R."/>
            <person name="Ahrendt S."/>
            <person name="Wang J."/>
            <person name="Lipzen A."/>
            <person name="Daum C."/>
            <person name="Barry K."/>
            <person name="Grigoriev I.V."/>
            <person name="Favel A."/>
            <person name="Rosso M.N."/>
            <person name="Martin F."/>
        </authorList>
    </citation>
    <scope>NUCLEOTIDE SEQUENCE [LARGE SCALE GENOMIC DNA]</scope>
    <source>
        <strain evidence="2 3">CIRM-BRFM 2984</strain>
    </source>
</reference>
<keyword evidence="3" id="KW-1185">Reference proteome</keyword>
<feature type="transmembrane region" description="Helical" evidence="1">
    <location>
        <begin position="257"/>
        <end position="277"/>
    </location>
</feature>
<accession>A0AAW0DCE4</accession>
<comment type="caution">
    <text evidence="2">The sequence shown here is derived from an EMBL/GenBank/DDBJ whole genome shotgun (WGS) entry which is preliminary data.</text>
</comment>
<evidence type="ECO:0000313" key="3">
    <source>
        <dbReference type="Proteomes" id="UP001362999"/>
    </source>
</evidence>
<dbReference type="AlphaFoldDB" id="A0AAW0DCE4"/>
<dbReference type="EMBL" id="JAWWNJ010000009">
    <property type="protein sequence ID" value="KAK7048996.1"/>
    <property type="molecule type" value="Genomic_DNA"/>
</dbReference>
<organism evidence="2 3">
    <name type="scientific">Favolaschia claudopus</name>
    <dbReference type="NCBI Taxonomy" id="2862362"/>
    <lineage>
        <taxon>Eukaryota</taxon>
        <taxon>Fungi</taxon>
        <taxon>Dikarya</taxon>
        <taxon>Basidiomycota</taxon>
        <taxon>Agaricomycotina</taxon>
        <taxon>Agaricomycetes</taxon>
        <taxon>Agaricomycetidae</taxon>
        <taxon>Agaricales</taxon>
        <taxon>Marasmiineae</taxon>
        <taxon>Mycenaceae</taxon>
        <taxon>Favolaschia</taxon>
    </lineage>
</organism>
<keyword evidence="1" id="KW-0812">Transmembrane</keyword>
<evidence type="ECO:0000313" key="2">
    <source>
        <dbReference type="EMBL" id="KAK7048996.1"/>
    </source>
</evidence>
<name>A0AAW0DCE4_9AGAR</name>
<keyword evidence="1" id="KW-1133">Transmembrane helix</keyword>
<gene>
    <name evidence="2" type="ORF">R3P38DRAFT_2872384</name>
</gene>